<accession>A0A392UFM7</accession>
<evidence type="ECO:0000256" key="1">
    <source>
        <dbReference type="SAM" id="MobiDB-lite"/>
    </source>
</evidence>
<feature type="compositionally biased region" description="Basic residues" evidence="1">
    <location>
        <begin position="60"/>
        <end position="73"/>
    </location>
</feature>
<reference evidence="2 3" key="1">
    <citation type="journal article" date="2018" name="Front. Plant Sci.">
        <title>Red Clover (Trifolium pratense) and Zigzag Clover (T. medium) - A Picture of Genomic Similarities and Differences.</title>
        <authorList>
            <person name="Dluhosova J."/>
            <person name="Istvanek J."/>
            <person name="Nedelnik J."/>
            <person name="Repkova J."/>
        </authorList>
    </citation>
    <scope>NUCLEOTIDE SEQUENCE [LARGE SCALE GENOMIC DNA]</scope>
    <source>
        <strain evidence="3">cv. 10/8</strain>
        <tissue evidence="2">Leaf</tissue>
    </source>
</reference>
<evidence type="ECO:0000313" key="2">
    <source>
        <dbReference type="EMBL" id="MCI72343.1"/>
    </source>
</evidence>
<dbReference type="EMBL" id="LXQA010815922">
    <property type="protein sequence ID" value="MCI72343.1"/>
    <property type="molecule type" value="Genomic_DNA"/>
</dbReference>
<evidence type="ECO:0000313" key="3">
    <source>
        <dbReference type="Proteomes" id="UP000265520"/>
    </source>
</evidence>
<feature type="region of interest" description="Disordered" evidence="1">
    <location>
        <begin position="1"/>
        <end position="73"/>
    </location>
</feature>
<dbReference type="Proteomes" id="UP000265520">
    <property type="component" value="Unassembled WGS sequence"/>
</dbReference>
<comment type="caution">
    <text evidence="2">The sequence shown here is derived from an EMBL/GenBank/DDBJ whole genome shotgun (WGS) entry which is preliminary data.</text>
</comment>
<organism evidence="2 3">
    <name type="scientific">Trifolium medium</name>
    <dbReference type="NCBI Taxonomy" id="97028"/>
    <lineage>
        <taxon>Eukaryota</taxon>
        <taxon>Viridiplantae</taxon>
        <taxon>Streptophyta</taxon>
        <taxon>Embryophyta</taxon>
        <taxon>Tracheophyta</taxon>
        <taxon>Spermatophyta</taxon>
        <taxon>Magnoliopsida</taxon>
        <taxon>eudicotyledons</taxon>
        <taxon>Gunneridae</taxon>
        <taxon>Pentapetalae</taxon>
        <taxon>rosids</taxon>
        <taxon>fabids</taxon>
        <taxon>Fabales</taxon>
        <taxon>Fabaceae</taxon>
        <taxon>Papilionoideae</taxon>
        <taxon>50 kb inversion clade</taxon>
        <taxon>NPAAA clade</taxon>
        <taxon>Hologalegina</taxon>
        <taxon>IRL clade</taxon>
        <taxon>Trifolieae</taxon>
        <taxon>Trifolium</taxon>
    </lineage>
</organism>
<feature type="compositionally biased region" description="Basic and acidic residues" evidence="1">
    <location>
        <begin position="1"/>
        <end position="14"/>
    </location>
</feature>
<sequence length="73" mass="7904">TVSEHSESAEKDNNADLNVFDLDNLNSGESPAEKTPDPIAKRLRSNSGKHVVTASEPVKTPKKGKKSYGPKKQ</sequence>
<feature type="non-terminal residue" evidence="2">
    <location>
        <position position="1"/>
    </location>
</feature>
<proteinExistence type="predicted"/>
<protein>
    <submittedName>
        <fullName evidence="2">Uncharacterized protein</fullName>
    </submittedName>
</protein>
<feature type="compositionally biased region" description="Basic and acidic residues" evidence="1">
    <location>
        <begin position="31"/>
        <end position="40"/>
    </location>
</feature>
<name>A0A392UFM7_9FABA</name>
<dbReference type="AlphaFoldDB" id="A0A392UFM7"/>
<keyword evidence="3" id="KW-1185">Reference proteome</keyword>